<evidence type="ECO:0000256" key="1">
    <source>
        <dbReference type="SAM" id="Phobius"/>
    </source>
</evidence>
<dbReference type="KEGG" id="spue:AB5L97_00590"/>
<feature type="transmembrane region" description="Helical" evidence="1">
    <location>
        <begin position="239"/>
        <end position="259"/>
    </location>
</feature>
<dbReference type="AlphaFoldDB" id="A0AB39L3Q1"/>
<protein>
    <submittedName>
        <fullName evidence="2">Uncharacterized protein</fullName>
    </submittedName>
</protein>
<keyword evidence="1" id="KW-0472">Membrane</keyword>
<feature type="transmembrane region" description="Helical" evidence="1">
    <location>
        <begin position="181"/>
        <end position="199"/>
    </location>
</feature>
<evidence type="ECO:0000313" key="2">
    <source>
        <dbReference type="EMBL" id="XDP45559.1"/>
    </source>
</evidence>
<reference evidence="2" key="1">
    <citation type="submission" date="2024-07" db="EMBL/GenBank/DDBJ databases">
        <authorList>
            <person name="fu j."/>
        </authorList>
    </citation>
    <scope>NUCLEOTIDE SEQUENCE</scope>
    <source>
        <strain evidence="2">P10A9</strain>
    </source>
</reference>
<accession>A0AB39L3Q1</accession>
<feature type="transmembrane region" description="Helical" evidence="1">
    <location>
        <begin position="205"/>
        <end position="227"/>
    </location>
</feature>
<feature type="transmembrane region" description="Helical" evidence="1">
    <location>
        <begin position="90"/>
        <end position="111"/>
    </location>
</feature>
<proteinExistence type="predicted"/>
<feature type="transmembrane region" description="Helical" evidence="1">
    <location>
        <begin position="131"/>
        <end position="150"/>
    </location>
</feature>
<dbReference type="EMBL" id="CP163302">
    <property type="protein sequence ID" value="XDP45559.1"/>
    <property type="molecule type" value="Genomic_DNA"/>
</dbReference>
<name>A0AB39L3Q1_9MICC</name>
<keyword evidence="1" id="KW-1133">Transmembrane helix</keyword>
<gene>
    <name evidence="2" type="ORF">AB5L97_00590</name>
</gene>
<feature type="transmembrane region" description="Helical" evidence="1">
    <location>
        <begin position="59"/>
        <end position="78"/>
    </location>
</feature>
<sequence>MTSHSFLSVARVRRLAHPGLRASSPLSTTMALAALVAAVAGLLLPWVTVFHGFAPLNGIAAGGGTYAGLATASALLLLAAHRYAWAPGRWLALAAASAAVAGSLWIARSVADYASDPGPAAALASPVPGPGPWVLAAGAALVVVAVFLPLPQNSRGAGLDRAGLNGAGLAGKGRAGLGARLGLGATAFVAGWIHLLLVPEHWGESALLGAGFLGAAILQLALAISVVERPGHAAHLTLVVLNVALVGVWLYAVFVGLPLGDAHDHGGAAGWSIGAGEPIDTGAVVTKVAEIAGAVWAGVLISRPVRRPHGAGQQVQRARHRFGGAAGLRIGAGSRGGAA</sequence>
<keyword evidence="1" id="KW-0812">Transmembrane</keyword>
<organism evidence="2">
    <name type="scientific">Sinomonas puerhi</name>
    <dbReference type="NCBI Taxonomy" id="3238584"/>
    <lineage>
        <taxon>Bacteria</taxon>
        <taxon>Bacillati</taxon>
        <taxon>Actinomycetota</taxon>
        <taxon>Actinomycetes</taxon>
        <taxon>Micrococcales</taxon>
        <taxon>Micrococcaceae</taxon>
        <taxon>Sinomonas</taxon>
    </lineage>
</organism>
<feature type="transmembrane region" description="Helical" evidence="1">
    <location>
        <begin position="30"/>
        <end position="53"/>
    </location>
</feature>
<dbReference type="RefSeq" id="WP_369046069.1">
    <property type="nucleotide sequence ID" value="NZ_CP163302.1"/>
</dbReference>